<reference evidence="1 2" key="1">
    <citation type="submission" date="2018-08" db="EMBL/GenBank/DDBJ databases">
        <title>A genome reference for cultivated species of the human gut microbiota.</title>
        <authorList>
            <person name="Zou Y."/>
            <person name="Xue W."/>
            <person name="Luo G."/>
        </authorList>
    </citation>
    <scope>NUCLEOTIDE SEQUENCE [LARGE SCALE GENOMIC DNA]</scope>
    <source>
        <strain evidence="1 2">AM42-13AC</strain>
    </source>
</reference>
<evidence type="ECO:0000313" key="1">
    <source>
        <dbReference type="EMBL" id="RHB06525.1"/>
    </source>
</evidence>
<dbReference type="Proteomes" id="UP000285288">
    <property type="component" value="Unassembled WGS sequence"/>
</dbReference>
<accession>A0A413UCQ7</accession>
<protein>
    <submittedName>
        <fullName evidence="1">Uncharacterized protein</fullName>
    </submittedName>
</protein>
<organism evidence="1 2">
    <name type="scientific">Holdemanella biformis</name>
    <dbReference type="NCBI Taxonomy" id="1735"/>
    <lineage>
        <taxon>Bacteria</taxon>
        <taxon>Bacillati</taxon>
        <taxon>Bacillota</taxon>
        <taxon>Erysipelotrichia</taxon>
        <taxon>Erysipelotrichales</taxon>
        <taxon>Erysipelotrichaceae</taxon>
        <taxon>Holdemanella</taxon>
    </lineage>
</organism>
<comment type="caution">
    <text evidence="1">The sequence shown here is derived from an EMBL/GenBank/DDBJ whole genome shotgun (WGS) entry which is preliminary data.</text>
</comment>
<dbReference type="AlphaFoldDB" id="A0A413UCQ7"/>
<proteinExistence type="predicted"/>
<gene>
    <name evidence="1" type="ORF">DW907_05720</name>
</gene>
<sequence>MECYIMIPKILNFEEMVSLYIKILKKTITDTELELFKYNLDISCCVPHAIFFNSNSEAKKILGKKEWSKLYSPDIEREFHSGPIETKS</sequence>
<dbReference type="EMBL" id="QSGD01000017">
    <property type="protein sequence ID" value="RHB06525.1"/>
    <property type="molecule type" value="Genomic_DNA"/>
</dbReference>
<name>A0A413UCQ7_9FIRM</name>
<evidence type="ECO:0000313" key="2">
    <source>
        <dbReference type="Proteomes" id="UP000285288"/>
    </source>
</evidence>